<sequence length="360" mass="40027">MNVFALHPGARVLVTGANGFIASHTINELLKLGYRVRGTVRNPKPWLDDHFTHRYGPGMFQTAPVASFQDSREIDAALDDVDGIVHLVAPWARKATLSVLEAALGRPSIQRVVLGSSSMAAYTPIPGKREIRVDESTWNLSAIRKAWETDSYTTSTPDVSHLDWNSLSNVNNAPSPRNQHEYAKMLITYGACKTQCELEAWRWVRSNRCSFGFNTVLPAFTVGRILHPQIPGSTMGWVRSLLIGNRTPLSLIPPKWFVDVEDVARLFVVALLAPSVTSERLFAFGESTNWTDVVRILRQLDPGNTQIPIPPEREERDHAEIVPRGRAVRLLQQFYGQSSMTPIATSIANGIPKDRLLGTV</sequence>
<proteinExistence type="inferred from homology"/>
<feature type="domain" description="NAD-dependent epimerase/dehydratase" evidence="3">
    <location>
        <begin position="12"/>
        <end position="89"/>
    </location>
</feature>
<dbReference type="AlphaFoldDB" id="A0A9W4KNP7"/>
<evidence type="ECO:0000259" key="3">
    <source>
        <dbReference type="Pfam" id="PF01370"/>
    </source>
</evidence>
<dbReference type="EMBL" id="CAJVRC010000900">
    <property type="protein sequence ID" value="CAG8909345.1"/>
    <property type="molecule type" value="Genomic_DNA"/>
</dbReference>
<protein>
    <recommendedName>
        <fullName evidence="3">NAD-dependent epimerase/dehydratase domain-containing protein</fullName>
    </recommendedName>
</protein>
<comment type="caution">
    <text evidence="4">The sequence shown here is derived from an EMBL/GenBank/DDBJ whole genome shotgun (WGS) entry which is preliminary data.</text>
</comment>
<evidence type="ECO:0000313" key="5">
    <source>
        <dbReference type="Proteomes" id="UP001154252"/>
    </source>
</evidence>
<dbReference type="InterPro" id="IPR050425">
    <property type="entry name" value="NAD(P)_dehydrat-like"/>
</dbReference>
<dbReference type="SUPFAM" id="SSF51735">
    <property type="entry name" value="NAD(P)-binding Rossmann-fold domains"/>
    <property type="match status" value="1"/>
</dbReference>
<dbReference type="OrthoDB" id="2735536at2759"/>
<dbReference type="PANTHER" id="PTHR10366">
    <property type="entry name" value="NAD DEPENDENT EPIMERASE/DEHYDRATASE"/>
    <property type="match status" value="1"/>
</dbReference>
<evidence type="ECO:0000313" key="4">
    <source>
        <dbReference type="EMBL" id="CAG8909345.1"/>
    </source>
</evidence>
<reference evidence="4" key="1">
    <citation type="submission" date="2021-07" db="EMBL/GenBank/DDBJ databases">
        <authorList>
            <person name="Branca A.L. A."/>
        </authorList>
    </citation>
    <scope>NUCLEOTIDE SEQUENCE</scope>
</reference>
<evidence type="ECO:0000256" key="1">
    <source>
        <dbReference type="ARBA" id="ARBA00023002"/>
    </source>
</evidence>
<keyword evidence="1" id="KW-0560">Oxidoreductase</keyword>
<dbReference type="InterPro" id="IPR001509">
    <property type="entry name" value="Epimerase_deHydtase"/>
</dbReference>
<dbReference type="GO" id="GO:0016616">
    <property type="term" value="F:oxidoreductase activity, acting on the CH-OH group of donors, NAD or NADP as acceptor"/>
    <property type="evidence" value="ECO:0007669"/>
    <property type="project" value="TreeGrafter"/>
</dbReference>
<gene>
    <name evidence="4" type="ORF">PEGY_LOCUS10135</name>
</gene>
<evidence type="ECO:0000256" key="2">
    <source>
        <dbReference type="ARBA" id="ARBA00023445"/>
    </source>
</evidence>
<comment type="similarity">
    <text evidence="2">Belongs to the NAD(P)-dependent epimerase/dehydratase family. Dihydroflavonol-4-reductase subfamily.</text>
</comment>
<organism evidence="4 5">
    <name type="scientific">Penicillium egyptiacum</name>
    <dbReference type="NCBI Taxonomy" id="1303716"/>
    <lineage>
        <taxon>Eukaryota</taxon>
        <taxon>Fungi</taxon>
        <taxon>Dikarya</taxon>
        <taxon>Ascomycota</taxon>
        <taxon>Pezizomycotina</taxon>
        <taxon>Eurotiomycetes</taxon>
        <taxon>Eurotiomycetidae</taxon>
        <taxon>Eurotiales</taxon>
        <taxon>Aspergillaceae</taxon>
        <taxon>Penicillium</taxon>
    </lineage>
</organism>
<accession>A0A9W4KNP7</accession>
<dbReference type="Gene3D" id="3.40.50.720">
    <property type="entry name" value="NAD(P)-binding Rossmann-like Domain"/>
    <property type="match status" value="1"/>
</dbReference>
<dbReference type="Pfam" id="PF01370">
    <property type="entry name" value="Epimerase"/>
    <property type="match status" value="1"/>
</dbReference>
<dbReference type="PANTHER" id="PTHR10366:SF562">
    <property type="entry name" value="ALDEHYDE REDUCTASE II (AFU_ORTHOLOGUE AFUA_1G11360)"/>
    <property type="match status" value="1"/>
</dbReference>
<keyword evidence="5" id="KW-1185">Reference proteome</keyword>
<name>A0A9W4KNP7_9EURO</name>
<dbReference type="Proteomes" id="UP001154252">
    <property type="component" value="Unassembled WGS sequence"/>
</dbReference>
<dbReference type="InterPro" id="IPR036291">
    <property type="entry name" value="NAD(P)-bd_dom_sf"/>
</dbReference>